<dbReference type="PANTHER" id="PTHR28066:SF1">
    <property type="entry name" value="SMALL RIBOSOMAL SUBUNIT PROTEIN MS37"/>
    <property type="match status" value="1"/>
</dbReference>
<dbReference type="AlphaFoldDB" id="A0A0C3NIR5"/>
<dbReference type="PANTHER" id="PTHR28066">
    <property type="entry name" value="37S RIBOSOMAL PROTEIN MRP10, MITOCHONDRIAL"/>
    <property type="match status" value="1"/>
</dbReference>
<dbReference type="OrthoDB" id="2210at2759"/>
<accession>A0A0C3NIR5</accession>
<dbReference type="GO" id="GO:0003735">
    <property type="term" value="F:structural constituent of ribosome"/>
    <property type="evidence" value="ECO:0007669"/>
    <property type="project" value="InterPro"/>
</dbReference>
<reference evidence="1 2" key="1">
    <citation type="journal article" date="2014" name="PLoS Genet.">
        <title>Analysis of the Phlebiopsis gigantea genome, transcriptome and secretome provides insight into its pioneer colonization strategies of wood.</title>
        <authorList>
            <person name="Hori C."/>
            <person name="Ishida T."/>
            <person name="Igarashi K."/>
            <person name="Samejima M."/>
            <person name="Suzuki H."/>
            <person name="Master E."/>
            <person name="Ferreira P."/>
            <person name="Ruiz-Duenas F.J."/>
            <person name="Held B."/>
            <person name="Canessa P."/>
            <person name="Larrondo L.F."/>
            <person name="Schmoll M."/>
            <person name="Druzhinina I.S."/>
            <person name="Kubicek C.P."/>
            <person name="Gaskell J.A."/>
            <person name="Kersten P."/>
            <person name="St John F."/>
            <person name="Glasner J."/>
            <person name="Sabat G."/>
            <person name="Splinter BonDurant S."/>
            <person name="Syed K."/>
            <person name="Yadav J."/>
            <person name="Mgbeahuruike A.C."/>
            <person name="Kovalchuk A."/>
            <person name="Asiegbu F.O."/>
            <person name="Lackner G."/>
            <person name="Hoffmeister D."/>
            <person name="Rencoret J."/>
            <person name="Gutierrez A."/>
            <person name="Sun H."/>
            <person name="Lindquist E."/>
            <person name="Barry K."/>
            <person name="Riley R."/>
            <person name="Grigoriev I.V."/>
            <person name="Henrissat B."/>
            <person name="Kues U."/>
            <person name="Berka R.M."/>
            <person name="Martinez A.T."/>
            <person name="Covert S.F."/>
            <person name="Blanchette R.A."/>
            <person name="Cullen D."/>
        </authorList>
    </citation>
    <scope>NUCLEOTIDE SEQUENCE [LARGE SCALE GENOMIC DNA]</scope>
    <source>
        <strain evidence="1 2">11061_1 CR5-6</strain>
    </source>
</reference>
<keyword evidence="2" id="KW-1185">Reference proteome</keyword>
<proteinExistence type="predicted"/>
<name>A0A0C3NIR5_PHLG1</name>
<evidence type="ECO:0000313" key="2">
    <source>
        <dbReference type="Proteomes" id="UP000053257"/>
    </source>
</evidence>
<dbReference type="HOGENOM" id="CLU_162186_1_0_1"/>
<dbReference type="Proteomes" id="UP000053257">
    <property type="component" value="Unassembled WGS sequence"/>
</dbReference>
<dbReference type="GO" id="GO:0005763">
    <property type="term" value="C:mitochondrial small ribosomal subunit"/>
    <property type="evidence" value="ECO:0007669"/>
    <property type="project" value="TreeGrafter"/>
</dbReference>
<gene>
    <name evidence="1" type="ORF">PHLGIDRAFT_109178</name>
</gene>
<organism evidence="1 2">
    <name type="scientific">Phlebiopsis gigantea (strain 11061_1 CR5-6)</name>
    <name type="common">White-rot fungus</name>
    <name type="synonym">Peniophora gigantea</name>
    <dbReference type="NCBI Taxonomy" id="745531"/>
    <lineage>
        <taxon>Eukaryota</taxon>
        <taxon>Fungi</taxon>
        <taxon>Dikarya</taxon>
        <taxon>Basidiomycota</taxon>
        <taxon>Agaricomycotina</taxon>
        <taxon>Agaricomycetes</taxon>
        <taxon>Polyporales</taxon>
        <taxon>Phanerochaetaceae</taxon>
        <taxon>Phlebiopsis</taxon>
    </lineage>
</organism>
<dbReference type="EMBL" id="KN840563">
    <property type="protein sequence ID" value="KIP04769.1"/>
    <property type="molecule type" value="Genomic_DNA"/>
</dbReference>
<dbReference type="STRING" id="745531.A0A0C3NIR5"/>
<dbReference type="GO" id="GO:0032543">
    <property type="term" value="P:mitochondrial translation"/>
    <property type="evidence" value="ECO:0007669"/>
    <property type="project" value="InterPro"/>
</dbReference>
<dbReference type="InterPro" id="IPR017264">
    <property type="entry name" value="Ribosomal_mS37_fun"/>
</dbReference>
<protein>
    <recommendedName>
        <fullName evidence="3">CHCH domain-containing protein</fullName>
    </recommendedName>
</protein>
<sequence length="79" mass="9050">MHIEKLKVRPRKNPAFNMCATQLNQMLSCMVTTGDVFHNGHCKTAAADLFHCMATTPFRGKQHRSPINYHLARLNKKIK</sequence>
<evidence type="ECO:0000313" key="1">
    <source>
        <dbReference type="EMBL" id="KIP04769.1"/>
    </source>
</evidence>
<evidence type="ECO:0008006" key="3">
    <source>
        <dbReference type="Google" id="ProtNLM"/>
    </source>
</evidence>